<dbReference type="PANTHER" id="PTHR46513:SF44">
    <property type="entry name" value="LDL RECEPTOR RELATED PROTEIN 4"/>
    <property type="match status" value="1"/>
</dbReference>
<dbReference type="InterPro" id="IPR000033">
    <property type="entry name" value="LDLR_classB_rpt"/>
</dbReference>
<accession>A0A8J9Z631</accession>
<protein>
    <submittedName>
        <fullName evidence="1">LRP5 protein</fullName>
    </submittedName>
</protein>
<dbReference type="Gene3D" id="2.120.10.30">
    <property type="entry name" value="TolB, C-terminal domain"/>
    <property type="match status" value="1"/>
</dbReference>
<gene>
    <name evidence="1" type="primary">LRP5</name>
    <name evidence="1" type="ORF">BLAG_LOCUS9792</name>
</gene>
<reference evidence="1" key="1">
    <citation type="submission" date="2022-01" db="EMBL/GenBank/DDBJ databases">
        <authorList>
            <person name="Braso-Vives M."/>
        </authorList>
    </citation>
    <scope>NUCLEOTIDE SEQUENCE</scope>
</reference>
<dbReference type="SMART" id="SM00135">
    <property type="entry name" value="LY"/>
    <property type="match status" value="2"/>
</dbReference>
<dbReference type="PANTHER" id="PTHR46513">
    <property type="entry name" value="VITELLOGENIN RECEPTOR-LIKE PROTEIN-RELATED-RELATED"/>
    <property type="match status" value="1"/>
</dbReference>
<dbReference type="OrthoDB" id="382013at2759"/>
<dbReference type="AlphaFoldDB" id="A0A8J9Z631"/>
<evidence type="ECO:0000313" key="2">
    <source>
        <dbReference type="Proteomes" id="UP000838412"/>
    </source>
</evidence>
<dbReference type="InterPro" id="IPR050778">
    <property type="entry name" value="Cueball_EGF_LRP_Nidogen"/>
</dbReference>
<dbReference type="SUPFAM" id="SSF63825">
    <property type="entry name" value="YWTD domain"/>
    <property type="match status" value="1"/>
</dbReference>
<evidence type="ECO:0000313" key="1">
    <source>
        <dbReference type="EMBL" id="CAH1248458.1"/>
    </source>
</evidence>
<proteinExistence type="predicted"/>
<dbReference type="Proteomes" id="UP000838412">
    <property type="component" value="Chromosome 16"/>
</dbReference>
<organism evidence="1 2">
    <name type="scientific">Branchiostoma lanceolatum</name>
    <name type="common">Common lancelet</name>
    <name type="synonym">Amphioxus lanceolatum</name>
    <dbReference type="NCBI Taxonomy" id="7740"/>
    <lineage>
        <taxon>Eukaryota</taxon>
        <taxon>Metazoa</taxon>
        <taxon>Chordata</taxon>
        <taxon>Cephalochordata</taxon>
        <taxon>Leptocardii</taxon>
        <taxon>Amphioxiformes</taxon>
        <taxon>Branchiostomatidae</taxon>
        <taxon>Branchiostoma</taxon>
    </lineage>
</organism>
<dbReference type="EMBL" id="OV696701">
    <property type="protein sequence ID" value="CAH1248458.1"/>
    <property type="molecule type" value="Genomic_DNA"/>
</dbReference>
<sequence>MCDRFSRYVGWPFALDYDPFTDYVYWSDGRDDDIKRAHRDGSGKETIIDTGSSVAEGLALDHAGWNIYWSVRDAHAIYVANKDGSSARTLLTSPAIELPEGIVLDPIYG</sequence>
<dbReference type="InterPro" id="IPR011042">
    <property type="entry name" value="6-blade_b-propeller_TolB-like"/>
</dbReference>
<keyword evidence="2" id="KW-1185">Reference proteome</keyword>
<name>A0A8J9Z631_BRALA</name>